<comment type="cofactor">
    <cofactor evidence="1">
        <name>FAD</name>
        <dbReference type="ChEBI" id="CHEBI:57692"/>
    </cofactor>
</comment>
<dbReference type="GO" id="GO:0005829">
    <property type="term" value="C:cytosol"/>
    <property type="evidence" value="ECO:0007669"/>
    <property type="project" value="TreeGrafter"/>
</dbReference>
<evidence type="ECO:0000256" key="5">
    <source>
        <dbReference type="ARBA" id="ARBA00022827"/>
    </source>
</evidence>
<dbReference type="GO" id="GO:0004489">
    <property type="term" value="F:methylenetetrahydrofolate reductase [NAD(P)H] activity"/>
    <property type="evidence" value="ECO:0007669"/>
    <property type="project" value="InterPro"/>
</dbReference>
<comment type="similarity">
    <text evidence="3">Belongs to the methylenetetrahydrofolate reductase family.</text>
</comment>
<evidence type="ECO:0000256" key="7">
    <source>
        <dbReference type="RuleBase" id="RU004254"/>
    </source>
</evidence>
<dbReference type="Pfam" id="PF21895">
    <property type="entry name" value="MTHFR_C"/>
    <property type="match status" value="1"/>
</dbReference>
<dbReference type="Gene3D" id="3.20.20.220">
    <property type="match status" value="1"/>
</dbReference>
<comment type="pathway">
    <text evidence="2 7">One-carbon metabolism; tetrahydrofolate interconversion.</text>
</comment>
<organism evidence="9 10">
    <name type="scientific">Pocillopora meandrina</name>
    <dbReference type="NCBI Taxonomy" id="46732"/>
    <lineage>
        <taxon>Eukaryota</taxon>
        <taxon>Metazoa</taxon>
        <taxon>Cnidaria</taxon>
        <taxon>Anthozoa</taxon>
        <taxon>Hexacorallia</taxon>
        <taxon>Scleractinia</taxon>
        <taxon>Astrocoeniina</taxon>
        <taxon>Pocilloporidae</taxon>
        <taxon>Pocillopora</taxon>
    </lineage>
</organism>
<comment type="caution">
    <text evidence="9">The sequence shown here is derived from an EMBL/GenBank/DDBJ whole genome shotgun (WGS) entry which is preliminary data.</text>
</comment>
<evidence type="ECO:0000313" key="10">
    <source>
        <dbReference type="Proteomes" id="UP001159428"/>
    </source>
</evidence>
<accession>A0AAU9X417</accession>
<keyword evidence="10" id="KW-1185">Reference proteome</keyword>
<dbReference type="CDD" id="cd00537">
    <property type="entry name" value="MTHFR"/>
    <property type="match status" value="1"/>
</dbReference>
<gene>
    <name evidence="9" type="ORF">PMEA_00016291</name>
</gene>
<evidence type="ECO:0000256" key="6">
    <source>
        <dbReference type="ARBA" id="ARBA00023002"/>
    </source>
</evidence>
<reference evidence="9 10" key="1">
    <citation type="submission" date="2022-05" db="EMBL/GenBank/DDBJ databases">
        <authorList>
            <consortium name="Genoscope - CEA"/>
            <person name="William W."/>
        </authorList>
    </citation>
    <scope>NUCLEOTIDE SEQUENCE [LARGE SCALE GENOMIC DNA]</scope>
</reference>
<keyword evidence="5" id="KW-0274">FAD</keyword>
<sequence length="629" mass="71890">MSQQASERESKPEKLIDTIRHKIEKNEQFFSLEFYPPKTFNGATNLMAILGRLHEQCTPLFCDITWKPSQDPMSDKCQSEPSTLLVSAAMIDVYGQNIMIHIPSGNTTRSQVLEHLNRAKNLGIKSVLAVRGDESYGKDMTPKEDGFDYTVDLVKFIKSEFGDHFTIGVVGYLMASSDVHSYEEDLKHLKAEVDAGADLIITQMFFEVKTFLKFVDDCQRYGINVPIIPALFPIQNFNSLRQLKRQSRVEIPQWLLDKLAPMKDDTTAVMSYGIKYSTEMCKQLFESGHVHGVHFYTLNRETSITEILEKIGMSHKEDELDSASMRRLPWMPSPAQARRGQMELVRPIFWTSRPRSYMIRTSNWDEFPNGRWGDSSAASFGELKDYHLVLLGTNKSKEELLNMWGRELNSPEDVFEVFVCYLNGNENRHGYKVKELPWNQDELAAETLPFVDKLAHINRHGILTINSQPNVNGAPSTDPVSGWGRPGGYVFQKAYLEFFTSEEIAMCLHEVLQDYPTVNYHIVNFSGKEDVTNANVYSSNAVTWGVFPGSEILQPTVVDPIAFQFWKDEAFALWKHQWGHIYPDKSRSRGIIDTIHDTYYLINLVDNDYVAGNILFDILDIVLKKLGKI</sequence>
<dbReference type="SUPFAM" id="SSF51730">
    <property type="entry name" value="FAD-linked oxidoreductase"/>
    <property type="match status" value="1"/>
</dbReference>
<dbReference type="GO" id="GO:0009086">
    <property type="term" value="P:methionine biosynthetic process"/>
    <property type="evidence" value="ECO:0007669"/>
    <property type="project" value="TreeGrafter"/>
</dbReference>
<evidence type="ECO:0000256" key="2">
    <source>
        <dbReference type="ARBA" id="ARBA00004777"/>
    </source>
</evidence>
<dbReference type="PANTHER" id="PTHR45754">
    <property type="entry name" value="METHYLENETETRAHYDROFOLATE REDUCTASE"/>
    <property type="match status" value="1"/>
</dbReference>
<dbReference type="AlphaFoldDB" id="A0AAU9X417"/>
<evidence type="ECO:0000313" key="9">
    <source>
        <dbReference type="EMBL" id="CAH3135597.1"/>
    </source>
</evidence>
<dbReference type="InterPro" id="IPR003171">
    <property type="entry name" value="Mehydrof_redctse-like"/>
</dbReference>
<dbReference type="GO" id="GO:0071949">
    <property type="term" value="F:FAD binding"/>
    <property type="evidence" value="ECO:0007669"/>
    <property type="project" value="TreeGrafter"/>
</dbReference>
<evidence type="ECO:0000256" key="4">
    <source>
        <dbReference type="ARBA" id="ARBA00022630"/>
    </source>
</evidence>
<dbReference type="Pfam" id="PF02219">
    <property type="entry name" value="MTHFR"/>
    <property type="match status" value="1"/>
</dbReference>
<feature type="domain" description="MTHFR SAM-binding regulatory" evidence="8">
    <location>
        <begin position="326"/>
        <end position="625"/>
    </location>
</feature>
<name>A0AAU9X417_9CNID</name>
<protein>
    <recommendedName>
        <fullName evidence="8">MTHFR SAM-binding regulatory domain-containing protein</fullName>
    </recommendedName>
</protein>
<keyword evidence="6" id="KW-0560">Oxidoreductase</keyword>
<proteinExistence type="inferred from homology"/>
<dbReference type="Proteomes" id="UP001159428">
    <property type="component" value="Unassembled WGS sequence"/>
</dbReference>
<dbReference type="InterPro" id="IPR029041">
    <property type="entry name" value="FAD-linked_oxidoreductase-like"/>
</dbReference>
<dbReference type="EMBL" id="CALNXJ010000029">
    <property type="protein sequence ID" value="CAH3135597.1"/>
    <property type="molecule type" value="Genomic_DNA"/>
</dbReference>
<dbReference type="InterPro" id="IPR053806">
    <property type="entry name" value="MTHFR_C"/>
</dbReference>
<evidence type="ECO:0000256" key="1">
    <source>
        <dbReference type="ARBA" id="ARBA00001974"/>
    </source>
</evidence>
<dbReference type="GO" id="GO:0035999">
    <property type="term" value="P:tetrahydrofolate interconversion"/>
    <property type="evidence" value="ECO:0007669"/>
    <property type="project" value="TreeGrafter"/>
</dbReference>
<dbReference type="PANTHER" id="PTHR45754:SF3">
    <property type="entry name" value="METHYLENETETRAHYDROFOLATE REDUCTASE (NADPH)"/>
    <property type="match status" value="1"/>
</dbReference>
<evidence type="ECO:0000256" key="3">
    <source>
        <dbReference type="ARBA" id="ARBA00006743"/>
    </source>
</evidence>
<keyword evidence="4" id="KW-0285">Flavoprotein</keyword>
<evidence type="ECO:0000259" key="8">
    <source>
        <dbReference type="Pfam" id="PF21895"/>
    </source>
</evidence>